<evidence type="ECO:0000259" key="4">
    <source>
        <dbReference type="Pfam" id="PF24894"/>
    </source>
</evidence>
<dbReference type="Gene3D" id="2.160.10.10">
    <property type="entry name" value="Hexapeptide repeat proteins"/>
    <property type="match status" value="1"/>
</dbReference>
<dbReference type="NCBIfam" id="TIGR02092">
    <property type="entry name" value="glgD"/>
    <property type="match status" value="1"/>
</dbReference>
<evidence type="ECO:0000256" key="1">
    <source>
        <dbReference type="ARBA" id="ARBA00010443"/>
    </source>
</evidence>
<dbReference type="SUPFAM" id="SSF51161">
    <property type="entry name" value="Trimeric LpxA-like enzymes"/>
    <property type="match status" value="1"/>
</dbReference>
<comment type="caution">
    <text evidence="5">The sequence shown here is derived from an EMBL/GenBank/DDBJ whole genome shotgun (WGS) entry which is preliminary data.</text>
</comment>
<dbReference type="InterPro" id="IPR056818">
    <property type="entry name" value="GlmU/GlgC-like_hexapep"/>
</dbReference>
<dbReference type="PANTHER" id="PTHR43523">
    <property type="entry name" value="GLUCOSE-1-PHOSPHATE ADENYLYLTRANSFERASE-RELATED"/>
    <property type="match status" value="1"/>
</dbReference>
<name>A0A4R1PYR9_9FIRM</name>
<feature type="domain" description="Nucleotidyl transferase" evidence="3">
    <location>
        <begin position="19"/>
        <end position="157"/>
    </location>
</feature>
<accession>A0A4R1PYR9</accession>
<dbReference type="SUPFAM" id="SSF53448">
    <property type="entry name" value="Nucleotide-diphospho-sugar transferases"/>
    <property type="match status" value="1"/>
</dbReference>
<keyword evidence="6" id="KW-1185">Reference proteome</keyword>
<dbReference type="CDD" id="cd04651">
    <property type="entry name" value="LbH_G1P_AT_C"/>
    <property type="match status" value="1"/>
</dbReference>
<dbReference type="GO" id="GO:0005978">
    <property type="term" value="P:glycogen biosynthetic process"/>
    <property type="evidence" value="ECO:0007669"/>
    <property type="project" value="UniProtKB-KW"/>
</dbReference>
<dbReference type="InterPro" id="IPR029044">
    <property type="entry name" value="Nucleotide-diphossugar_trans"/>
</dbReference>
<feature type="domain" description="Glucose-1-phosphate adenylyltransferase/Bifunctional protein GlmU-like C-terminal hexapeptide" evidence="4">
    <location>
        <begin position="286"/>
        <end position="371"/>
    </location>
</feature>
<reference evidence="5 6" key="1">
    <citation type="submission" date="2019-03" db="EMBL/GenBank/DDBJ databases">
        <title>Genomic Encyclopedia of Type Strains, Phase IV (KMG-IV): sequencing the most valuable type-strain genomes for metagenomic binning, comparative biology and taxonomic classification.</title>
        <authorList>
            <person name="Goeker M."/>
        </authorList>
    </citation>
    <scope>NUCLEOTIDE SEQUENCE [LARGE SCALE GENOMIC DNA]</scope>
    <source>
        <strain evidence="5 6">DSM 15969</strain>
    </source>
</reference>
<dbReference type="RefSeq" id="WP_341539049.1">
    <property type="nucleotide sequence ID" value="NZ_SLUI01000004.1"/>
</dbReference>
<evidence type="ECO:0000313" key="5">
    <source>
        <dbReference type="EMBL" id="TCL38104.1"/>
    </source>
</evidence>
<organism evidence="5 6">
    <name type="scientific">Anaerospora hongkongensis</name>
    <dbReference type="NCBI Taxonomy" id="244830"/>
    <lineage>
        <taxon>Bacteria</taxon>
        <taxon>Bacillati</taxon>
        <taxon>Bacillota</taxon>
        <taxon>Negativicutes</taxon>
        <taxon>Selenomonadales</taxon>
        <taxon>Sporomusaceae</taxon>
        <taxon>Anaerospora</taxon>
    </lineage>
</organism>
<evidence type="ECO:0000313" key="6">
    <source>
        <dbReference type="Proteomes" id="UP000295063"/>
    </source>
</evidence>
<dbReference type="AlphaFoldDB" id="A0A4R1PYR9"/>
<dbReference type="InterPro" id="IPR005835">
    <property type="entry name" value="NTP_transferase_dom"/>
</dbReference>
<comment type="similarity">
    <text evidence="1">Belongs to the bacterial/plant glucose-1-phosphate adenylyltransferase family.</text>
</comment>
<dbReference type="InterPro" id="IPR011004">
    <property type="entry name" value="Trimer_LpxA-like_sf"/>
</dbReference>
<dbReference type="InterPro" id="IPR011832">
    <property type="entry name" value="GlgDAde_trans"/>
</dbReference>
<protein>
    <submittedName>
        <fullName evidence="5">Glucose-1-phosphate adenylyltransferase</fullName>
    </submittedName>
</protein>
<dbReference type="GO" id="GO:0008878">
    <property type="term" value="F:glucose-1-phosphate adenylyltransferase activity"/>
    <property type="evidence" value="ECO:0007669"/>
    <property type="project" value="InterPro"/>
</dbReference>
<evidence type="ECO:0000256" key="2">
    <source>
        <dbReference type="ARBA" id="ARBA00023056"/>
    </source>
</evidence>
<keyword evidence="5" id="KW-0548">Nucleotidyltransferase</keyword>
<keyword evidence="2" id="KW-0320">Glycogen biosynthesis</keyword>
<dbReference type="Proteomes" id="UP000295063">
    <property type="component" value="Unassembled WGS sequence"/>
</dbReference>
<dbReference type="Gene3D" id="3.90.550.10">
    <property type="entry name" value="Spore Coat Polysaccharide Biosynthesis Protein SpsA, Chain A"/>
    <property type="match status" value="1"/>
</dbReference>
<dbReference type="EMBL" id="SLUI01000004">
    <property type="protein sequence ID" value="TCL38104.1"/>
    <property type="molecule type" value="Genomic_DNA"/>
</dbReference>
<keyword evidence="5" id="KW-0808">Transferase</keyword>
<dbReference type="CDD" id="cd02508">
    <property type="entry name" value="ADP_Glucose_PP"/>
    <property type="match status" value="1"/>
</dbReference>
<dbReference type="Pfam" id="PF00483">
    <property type="entry name" value="NTP_transferase"/>
    <property type="match status" value="1"/>
</dbReference>
<gene>
    <name evidence="5" type="ORF">EV210_10470</name>
</gene>
<dbReference type="PANTHER" id="PTHR43523:SF6">
    <property type="entry name" value="GLYCOGEN BIOSYNTHESIS PROTEIN GLGD"/>
    <property type="match status" value="1"/>
</dbReference>
<sequence>MQMKNVLGLINLHENEEFLKEITRHRSLAAVPFAGRYRLIDFILSNMVNSGIYNVGILVPNKYRSLMDHLRSGKEWDLARKRDGLFILPPTHAHYAMGIYKGDMQHFYNHLDYIKRSAQQYVLIAGSHMVCNLNFCAAFQFHVDEQADVTVIYKPEAECAGDFPRATAVRLEGSRIVDMEVNPGKTTCSDISMEMYIMSKERLIEIVENCVSRGEFDFVKDGIIKNISRLKINGFPHHQYVAKINSIQSYFKHNMNLLNSNVWEELFAKSGPVYTKVKDEAPTNYRQTAQVANSLIANGCVIEGRVENSIIFRGVRVHKGAYIKDSIIMQKGEIGENAMLDSVICDKDVHITAGRSLKGDRNYLLVIEKGMVI</sequence>
<dbReference type="InterPro" id="IPR011831">
    <property type="entry name" value="ADP-Glc_PPase"/>
</dbReference>
<evidence type="ECO:0000259" key="3">
    <source>
        <dbReference type="Pfam" id="PF00483"/>
    </source>
</evidence>
<proteinExistence type="inferred from homology"/>
<dbReference type="Pfam" id="PF24894">
    <property type="entry name" value="Hexapep_GlmU"/>
    <property type="match status" value="1"/>
</dbReference>